<accession>A0A561R2K0</accession>
<keyword evidence="4" id="KW-1185">Reference proteome</keyword>
<dbReference type="Proteomes" id="UP000320653">
    <property type="component" value="Unassembled WGS sequence"/>
</dbReference>
<evidence type="ECO:0000313" key="4">
    <source>
        <dbReference type="Proteomes" id="UP000320653"/>
    </source>
</evidence>
<reference evidence="3 4" key="1">
    <citation type="submission" date="2019-06" db="EMBL/GenBank/DDBJ databases">
        <title>Sorghum-associated microbial communities from plants grown in Nebraska, USA.</title>
        <authorList>
            <person name="Schachtman D."/>
        </authorList>
    </citation>
    <scope>NUCLEOTIDE SEQUENCE [LARGE SCALE GENOMIC DNA]</scope>
    <source>
        <strain evidence="3 4">1225</strain>
    </source>
</reference>
<dbReference type="InterPro" id="IPR007251">
    <property type="entry name" value="Iron_permease_Fet4"/>
</dbReference>
<feature type="compositionally biased region" description="Low complexity" evidence="1">
    <location>
        <begin position="15"/>
        <end position="30"/>
    </location>
</feature>
<name>A0A561R2K0_9HYPH</name>
<feature type="transmembrane region" description="Helical" evidence="2">
    <location>
        <begin position="121"/>
        <end position="140"/>
    </location>
</feature>
<feature type="region of interest" description="Disordered" evidence="1">
    <location>
        <begin position="1"/>
        <end position="99"/>
    </location>
</feature>
<feature type="region of interest" description="Disordered" evidence="1">
    <location>
        <begin position="210"/>
        <end position="229"/>
    </location>
</feature>
<comment type="caution">
    <text evidence="3">The sequence shown here is derived from an EMBL/GenBank/DDBJ whole genome shotgun (WGS) entry which is preliminary data.</text>
</comment>
<evidence type="ECO:0000256" key="1">
    <source>
        <dbReference type="SAM" id="MobiDB-lite"/>
    </source>
</evidence>
<dbReference type="Pfam" id="PF04120">
    <property type="entry name" value="Iron_permease"/>
    <property type="match status" value="1"/>
</dbReference>
<dbReference type="EMBL" id="VIWP01000002">
    <property type="protein sequence ID" value="TWF56845.1"/>
    <property type="molecule type" value="Genomic_DNA"/>
</dbReference>
<feature type="transmembrane region" description="Helical" evidence="2">
    <location>
        <begin position="146"/>
        <end position="165"/>
    </location>
</feature>
<organism evidence="3 4">
    <name type="scientific">Neorhizobium alkalisoli</name>
    <dbReference type="NCBI Taxonomy" id="528178"/>
    <lineage>
        <taxon>Bacteria</taxon>
        <taxon>Pseudomonadati</taxon>
        <taxon>Pseudomonadota</taxon>
        <taxon>Alphaproteobacteria</taxon>
        <taxon>Hyphomicrobiales</taxon>
        <taxon>Rhizobiaceae</taxon>
        <taxon>Rhizobium/Agrobacterium group</taxon>
        <taxon>Neorhizobium</taxon>
    </lineage>
</organism>
<keyword evidence="2" id="KW-0472">Membrane</keyword>
<gene>
    <name evidence="3" type="ORF">FHW37_102484</name>
</gene>
<proteinExistence type="predicted"/>
<feature type="compositionally biased region" description="Polar residues" evidence="1">
    <location>
        <begin position="72"/>
        <end position="85"/>
    </location>
</feature>
<keyword evidence="2" id="KW-1133">Transmembrane helix</keyword>
<dbReference type="GO" id="GO:0055085">
    <property type="term" value="P:transmembrane transport"/>
    <property type="evidence" value="ECO:0007669"/>
    <property type="project" value="InterPro"/>
</dbReference>
<protein>
    <submittedName>
        <fullName evidence="3">Low affinity Fe/Cu permease</fullName>
    </submittedName>
</protein>
<dbReference type="AlphaFoldDB" id="A0A561R2K0"/>
<evidence type="ECO:0000313" key="3">
    <source>
        <dbReference type="EMBL" id="TWF56845.1"/>
    </source>
</evidence>
<sequence>MAGEDENAGKRVKKVQPANAAAAAKPSAKKQAADSRSASKPAGGKTKPAAKTKDAAKAKGGMAITEAPRDASTGNDGSTARTPNRSESDDSGTVGKQNDRGKRSIFDVFSNAVSAGAGKPATFVAAVVLIVVWGVSGPFFGFSETWQLVVNTGTTIITFLMVFVLQNSQNRDSEAVQTKLDELILSSHAANEFVGIEKLDEKQLKRLSESLKRHSDRLGKKAEELSASG</sequence>
<keyword evidence="2" id="KW-0812">Transmembrane</keyword>
<feature type="compositionally biased region" description="Low complexity" evidence="1">
    <location>
        <begin position="38"/>
        <end position="49"/>
    </location>
</feature>
<evidence type="ECO:0000256" key="2">
    <source>
        <dbReference type="SAM" id="Phobius"/>
    </source>
</evidence>